<dbReference type="SUPFAM" id="SSF50891">
    <property type="entry name" value="Cyclophilin-like"/>
    <property type="match status" value="1"/>
</dbReference>
<sequence>MRRVKMTIGSVVLEAELLDTPTADAIWNALPFESKARTWGEEVYFSTPVSAEREADARDVVQAGELAFWVEGDCIAIGFGRTPVSRGNEIRLAAPTNIWARALGDVKQLGNVKAGAAIRVERAAHIDPHMPDS</sequence>
<name>A0A1B4V9P2_9GAMM</name>
<dbReference type="Proteomes" id="UP000218899">
    <property type="component" value="Chromosome"/>
</dbReference>
<reference evidence="2 3" key="1">
    <citation type="submission" date="2015-08" db="EMBL/GenBank/DDBJ databases">
        <title>Complete genome sequence of Sulfurifustis variabilis.</title>
        <authorList>
            <person name="Miura A."/>
            <person name="Kojima H."/>
            <person name="Fukui M."/>
        </authorList>
    </citation>
    <scope>NUCLEOTIDE SEQUENCE [LARGE SCALE GENOMIC DNA]</scope>
    <source>
        <strain evidence="3">skN76</strain>
    </source>
</reference>
<organism evidence="2 3">
    <name type="scientific">Sulfurifustis variabilis</name>
    <dbReference type="NCBI Taxonomy" id="1675686"/>
    <lineage>
        <taxon>Bacteria</taxon>
        <taxon>Pseudomonadati</taxon>
        <taxon>Pseudomonadota</taxon>
        <taxon>Gammaproteobacteria</taxon>
        <taxon>Acidiferrobacterales</taxon>
        <taxon>Acidiferrobacteraceae</taxon>
        <taxon>Sulfurifustis</taxon>
    </lineage>
</organism>
<evidence type="ECO:0000313" key="3">
    <source>
        <dbReference type="Proteomes" id="UP000218899"/>
    </source>
</evidence>
<protein>
    <recommendedName>
        <fullName evidence="1">Cyclophilin TM1367-like domain-containing protein</fullName>
    </recommendedName>
</protein>
<dbReference type="InterPro" id="IPR025658">
    <property type="entry name" value="Cyclophilin_TM1367"/>
</dbReference>
<proteinExistence type="predicted"/>
<feature type="domain" description="Cyclophilin TM1367-like" evidence="1">
    <location>
        <begin position="3"/>
        <end position="121"/>
    </location>
</feature>
<dbReference type="InterPro" id="IPR029000">
    <property type="entry name" value="Cyclophilin-like_dom_sf"/>
</dbReference>
<keyword evidence="3" id="KW-1185">Reference proteome</keyword>
<dbReference type="OrthoDB" id="7061637at2"/>
<evidence type="ECO:0000313" key="2">
    <source>
        <dbReference type="EMBL" id="BAU49392.1"/>
    </source>
</evidence>
<dbReference type="AlphaFoldDB" id="A0A1B4V9P2"/>
<gene>
    <name evidence="2" type="ORF">SVA_2844</name>
</gene>
<dbReference type="Pfam" id="PF04126">
    <property type="entry name" value="Cyclophil_like"/>
    <property type="match status" value="1"/>
</dbReference>
<accession>A0A1B4V9P2</accession>
<dbReference type="EMBL" id="AP014936">
    <property type="protein sequence ID" value="BAU49392.1"/>
    <property type="molecule type" value="Genomic_DNA"/>
</dbReference>
<dbReference type="KEGG" id="sva:SVA_2844"/>
<dbReference type="RefSeq" id="WP_096461801.1">
    <property type="nucleotide sequence ID" value="NZ_AP014936.1"/>
</dbReference>
<evidence type="ECO:0000259" key="1">
    <source>
        <dbReference type="Pfam" id="PF04126"/>
    </source>
</evidence>
<dbReference type="Gene3D" id="2.40.100.20">
    <property type="match status" value="1"/>
</dbReference>